<proteinExistence type="predicted"/>
<sequence length="109" mass="11402">MHPFPSSAHRGDEQLVGGMARTKNPNRGVSKSKKPTSGALRKKEPMSYTSRQVQVGGGQTSAAAEAVPERVNGNSKSPGKKCSPATIISIVENGISDAGSCPCEQGCWF</sequence>
<dbReference type="Proteomes" id="UP001497516">
    <property type="component" value="Chromosome 8"/>
</dbReference>
<evidence type="ECO:0000313" key="2">
    <source>
        <dbReference type="EMBL" id="CAL1407308.1"/>
    </source>
</evidence>
<organism evidence="2 3">
    <name type="scientific">Linum trigynum</name>
    <dbReference type="NCBI Taxonomy" id="586398"/>
    <lineage>
        <taxon>Eukaryota</taxon>
        <taxon>Viridiplantae</taxon>
        <taxon>Streptophyta</taxon>
        <taxon>Embryophyta</taxon>
        <taxon>Tracheophyta</taxon>
        <taxon>Spermatophyta</taxon>
        <taxon>Magnoliopsida</taxon>
        <taxon>eudicotyledons</taxon>
        <taxon>Gunneridae</taxon>
        <taxon>Pentapetalae</taxon>
        <taxon>rosids</taxon>
        <taxon>fabids</taxon>
        <taxon>Malpighiales</taxon>
        <taxon>Linaceae</taxon>
        <taxon>Linum</taxon>
    </lineage>
</organism>
<gene>
    <name evidence="2" type="ORF">LTRI10_LOCUS46981</name>
</gene>
<keyword evidence="3" id="KW-1185">Reference proteome</keyword>
<dbReference type="AlphaFoldDB" id="A0AAV2GBV8"/>
<reference evidence="2 3" key="1">
    <citation type="submission" date="2024-04" db="EMBL/GenBank/DDBJ databases">
        <authorList>
            <person name="Fracassetti M."/>
        </authorList>
    </citation>
    <scope>NUCLEOTIDE SEQUENCE [LARGE SCALE GENOMIC DNA]</scope>
</reference>
<dbReference type="EMBL" id="OZ034821">
    <property type="protein sequence ID" value="CAL1407308.1"/>
    <property type="molecule type" value="Genomic_DNA"/>
</dbReference>
<evidence type="ECO:0000256" key="1">
    <source>
        <dbReference type="SAM" id="MobiDB-lite"/>
    </source>
</evidence>
<name>A0AAV2GBV8_9ROSI</name>
<protein>
    <submittedName>
        <fullName evidence="2">Uncharacterized protein</fullName>
    </submittedName>
</protein>
<feature type="region of interest" description="Disordered" evidence="1">
    <location>
        <begin position="1"/>
        <end position="81"/>
    </location>
</feature>
<evidence type="ECO:0000313" key="3">
    <source>
        <dbReference type="Proteomes" id="UP001497516"/>
    </source>
</evidence>
<accession>A0AAV2GBV8</accession>